<evidence type="ECO:0000256" key="1">
    <source>
        <dbReference type="SAM" id="MobiDB-lite"/>
    </source>
</evidence>
<reference evidence="3" key="2">
    <citation type="submission" date="2009-11" db="EMBL/GenBank/DDBJ databases">
        <title>The Genome Sequence of Allomyces macrogynus strain ATCC 38327.</title>
        <authorList>
            <consortium name="The Broad Institute Genome Sequencing Platform"/>
            <person name="Russ C."/>
            <person name="Cuomo C."/>
            <person name="Shea T."/>
            <person name="Young S.K."/>
            <person name="Zeng Q."/>
            <person name="Koehrsen M."/>
            <person name="Haas B."/>
            <person name="Borodovsky M."/>
            <person name="Guigo R."/>
            <person name="Alvarado L."/>
            <person name="Berlin A."/>
            <person name="Borenstein D."/>
            <person name="Chen Z."/>
            <person name="Engels R."/>
            <person name="Freedman E."/>
            <person name="Gellesch M."/>
            <person name="Goldberg J."/>
            <person name="Griggs A."/>
            <person name="Gujja S."/>
            <person name="Heiman D."/>
            <person name="Hepburn T."/>
            <person name="Howarth C."/>
            <person name="Jen D."/>
            <person name="Larson L."/>
            <person name="Lewis B."/>
            <person name="Mehta T."/>
            <person name="Park D."/>
            <person name="Pearson M."/>
            <person name="Roberts A."/>
            <person name="Saif S."/>
            <person name="Shenoy N."/>
            <person name="Sisk P."/>
            <person name="Stolte C."/>
            <person name="Sykes S."/>
            <person name="Walk T."/>
            <person name="White J."/>
            <person name="Yandava C."/>
            <person name="Burger G."/>
            <person name="Gray M.W."/>
            <person name="Holland P.W.H."/>
            <person name="King N."/>
            <person name="Lang F.B.F."/>
            <person name="Roger A.J."/>
            <person name="Ruiz-Trillo I."/>
            <person name="Lander E."/>
            <person name="Nusbaum C."/>
        </authorList>
    </citation>
    <scope>NUCLEOTIDE SEQUENCE [LARGE SCALE GENOMIC DNA]</scope>
    <source>
        <strain evidence="3">ATCC 38327</strain>
    </source>
</reference>
<reference evidence="2 3" key="1">
    <citation type="submission" date="2009-11" db="EMBL/GenBank/DDBJ databases">
        <title>Annotation of Allomyces macrogynus ATCC 38327.</title>
        <authorList>
            <consortium name="The Broad Institute Genome Sequencing Platform"/>
            <person name="Russ C."/>
            <person name="Cuomo C."/>
            <person name="Burger G."/>
            <person name="Gray M.W."/>
            <person name="Holland P.W.H."/>
            <person name="King N."/>
            <person name="Lang F.B.F."/>
            <person name="Roger A.J."/>
            <person name="Ruiz-Trillo I."/>
            <person name="Young S.K."/>
            <person name="Zeng Q."/>
            <person name="Gargeya S."/>
            <person name="Fitzgerald M."/>
            <person name="Haas B."/>
            <person name="Abouelleil A."/>
            <person name="Alvarado L."/>
            <person name="Arachchi H.M."/>
            <person name="Berlin A."/>
            <person name="Chapman S.B."/>
            <person name="Gearin G."/>
            <person name="Goldberg J."/>
            <person name="Griggs A."/>
            <person name="Gujja S."/>
            <person name="Hansen M."/>
            <person name="Heiman D."/>
            <person name="Howarth C."/>
            <person name="Larimer J."/>
            <person name="Lui A."/>
            <person name="MacDonald P.J.P."/>
            <person name="McCowen C."/>
            <person name="Montmayeur A."/>
            <person name="Murphy C."/>
            <person name="Neiman D."/>
            <person name="Pearson M."/>
            <person name="Priest M."/>
            <person name="Roberts A."/>
            <person name="Saif S."/>
            <person name="Shea T."/>
            <person name="Sisk P."/>
            <person name="Stolte C."/>
            <person name="Sykes S."/>
            <person name="Wortman J."/>
            <person name="Nusbaum C."/>
            <person name="Birren B."/>
        </authorList>
    </citation>
    <scope>NUCLEOTIDE SEQUENCE [LARGE SCALE GENOMIC DNA]</scope>
    <source>
        <strain evidence="2 3">ATCC 38327</strain>
    </source>
</reference>
<gene>
    <name evidence="2" type="ORF">AMAG_13541</name>
</gene>
<keyword evidence="3" id="KW-1185">Reference proteome</keyword>
<sequence>MPLAVPVPALAARLAGLRLPHADSEANVNADDAPARPTPPRSVVLLYQLPAAVWARILTFLPDVTDLIAAAHALPILHQSPPLAHCWSAALGHALATPDYAARLALSALGGGGGRALDTPLLSVPLRAVAVHADAHLVVLAPVGSDADSDTEPTASSTTSAVVSATVTPSPCHHGPNSSDPRAAVLALDLVQTSVWWSLRMTLACMNPDARVPDAAHAHRVFGLYAHRAVLADPIYGPAVGGTRGECVYRATVAETVTRTHRVLDVDLAPMVVSFAHLARFFTDVSVPDPSGVSTARSHLATAGSNGEWTAIRIPDGTVATYCAICFPSHTAPVLCAALAGSAVPSPAATPNRWMRPLAKLKSAPGIVEPTVPVPRAPSPPCQRVRARPLSVVEPGKSAAATTATWSMGGVLAAAAATRRLVVGGWRRLTDSDSASLHEASHF</sequence>
<dbReference type="OrthoDB" id="5585407at2759"/>
<proteinExistence type="predicted"/>
<feature type="compositionally biased region" description="Low complexity" evidence="1">
    <location>
        <begin position="146"/>
        <end position="171"/>
    </location>
</feature>
<evidence type="ECO:0000313" key="2">
    <source>
        <dbReference type="EMBL" id="KNE68903.1"/>
    </source>
</evidence>
<evidence type="ECO:0000313" key="3">
    <source>
        <dbReference type="Proteomes" id="UP000054350"/>
    </source>
</evidence>
<name>A0A0L0T217_ALLM3</name>
<organism evidence="2 3">
    <name type="scientific">Allomyces macrogynus (strain ATCC 38327)</name>
    <name type="common">Allomyces javanicus var. macrogynus</name>
    <dbReference type="NCBI Taxonomy" id="578462"/>
    <lineage>
        <taxon>Eukaryota</taxon>
        <taxon>Fungi</taxon>
        <taxon>Fungi incertae sedis</taxon>
        <taxon>Blastocladiomycota</taxon>
        <taxon>Blastocladiomycetes</taxon>
        <taxon>Blastocladiales</taxon>
        <taxon>Blastocladiaceae</taxon>
        <taxon>Allomyces</taxon>
    </lineage>
</organism>
<dbReference type="VEuPathDB" id="FungiDB:AMAG_13541"/>
<accession>A0A0L0T217</accession>
<feature type="region of interest" description="Disordered" evidence="1">
    <location>
        <begin position="146"/>
        <end position="178"/>
    </location>
</feature>
<dbReference type="EMBL" id="GG745358">
    <property type="protein sequence ID" value="KNE68903.1"/>
    <property type="molecule type" value="Genomic_DNA"/>
</dbReference>
<dbReference type="Proteomes" id="UP000054350">
    <property type="component" value="Unassembled WGS sequence"/>
</dbReference>
<dbReference type="AlphaFoldDB" id="A0A0L0T217"/>
<protein>
    <submittedName>
        <fullName evidence="2">Uncharacterized protein</fullName>
    </submittedName>
</protein>